<dbReference type="EMBL" id="LAZR01045819">
    <property type="protein sequence ID" value="KKK97966.1"/>
    <property type="molecule type" value="Genomic_DNA"/>
</dbReference>
<accession>A0A0F9CMW4</accession>
<proteinExistence type="predicted"/>
<dbReference type="Gene3D" id="3.40.50.720">
    <property type="entry name" value="NAD(P)-binding Rossmann-like Domain"/>
    <property type="match status" value="1"/>
</dbReference>
<sequence>MTVSKKPVALVTGSSRGIGMGIAFRLAREGFALVINGVTADPSVQSRGAYHVKNLIKDEAE</sequence>
<evidence type="ECO:0000313" key="1">
    <source>
        <dbReference type="EMBL" id="KKK97966.1"/>
    </source>
</evidence>
<comment type="caution">
    <text evidence="1">The sequence shown here is derived from an EMBL/GenBank/DDBJ whole genome shotgun (WGS) entry which is preliminary data.</text>
</comment>
<dbReference type="InterPro" id="IPR036291">
    <property type="entry name" value="NAD(P)-bd_dom_sf"/>
</dbReference>
<dbReference type="Pfam" id="PF00106">
    <property type="entry name" value="adh_short"/>
    <property type="match status" value="1"/>
</dbReference>
<dbReference type="AlphaFoldDB" id="A0A0F9CMW4"/>
<protein>
    <recommendedName>
        <fullName evidence="2">Short-chain dehydrogenase/reductase SDR</fullName>
    </recommendedName>
</protein>
<reference evidence="1" key="1">
    <citation type="journal article" date="2015" name="Nature">
        <title>Complex archaea that bridge the gap between prokaryotes and eukaryotes.</title>
        <authorList>
            <person name="Spang A."/>
            <person name="Saw J.H."/>
            <person name="Jorgensen S.L."/>
            <person name="Zaremba-Niedzwiedzka K."/>
            <person name="Martijn J."/>
            <person name="Lind A.E."/>
            <person name="van Eijk R."/>
            <person name="Schleper C."/>
            <person name="Guy L."/>
            <person name="Ettema T.J."/>
        </authorList>
    </citation>
    <scope>NUCLEOTIDE SEQUENCE</scope>
</reference>
<name>A0A0F9CMW4_9ZZZZ</name>
<evidence type="ECO:0008006" key="2">
    <source>
        <dbReference type="Google" id="ProtNLM"/>
    </source>
</evidence>
<organism evidence="1">
    <name type="scientific">marine sediment metagenome</name>
    <dbReference type="NCBI Taxonomy" id="412755"/>
    <lineage>
        <taxon>unclassified sequences</taxon>
        <taxon>metagenomes</taxon>
        <taxon>ecological metagenomes</taxon>
    </lineage>
</organism>
<dbReference type="InterPro" id="IPR002347">
    <property type="entry name" value="SDR_fam"/>
</dbReference>
<dbReference type="SUPFAM" id="SSF51735">
    <property type="entry name" value="NAD(P)-binding Rossmann-fold domains"/>
    <property type="match status" value="1"/>
</dbReference>
<gene>
    <name evidence="1" type="ORF">LCGC14_2647470</name>
</gene>